<evidence type="ECO:0000256" key="2">
    <source>
        <dbReference type="ARBA" id="ARBA00023015"/>
    </source>
</evidence>
<dbReference type="Pfam" id="PF03466">
    <property type="entry name" value="LysR_substrate"/>
    <property type="match status" value="1"/>
</dbReference>
<reference evidence="6 7" key="1">
    <citation type="submission" date="2019-07" db="EMBL/GenBank/DDBJ databases">
        <authorList>
            <person name="Li J."/>
        </authorList>
    </citation>
    <scope>NUCLEOTIDE SEQUENCE [LARGE SCALE GENOMIC DNA]</scope>
    <source>
        <strain evidence="6 7">TKL69</strain>
    </source>
</reference>
<evidence type="ECO:0000313" key="6">
    <source>
        <dbReference type="EMBL" id="QDP39054.1"/>
    </source>
</evidence>
<dbReference type="OrthoDB" id="9803735at2"/>
<dbReference type="FunFam" id="1.10.10.10:FF:000001">
    <property type="entry name" value="LysR family transcriptional regulator"/>
    <property type="match status" value="1"/>
</dbReference>
<accession>A0A516KCC1</accession>
<name>A0A516KCC1_9BACI</name>
<comment type="similarity">
    <text evidence="1">Belongs to the LysR transcriptional regulatory family.</text>
</comment>
<dbReference type="Proteomes" id="UP000315215">
    <property type="component" value="Chromosome"/>
</dbReference>
<proteinExistence type="inferred from homology"/>
<dbReference type="InterPro" id="IPR036390">
    <property type="entry name" value="WH_DNA-bd_sf"/>
</dbReference>
<evidence type="ECO:0000256" key="3">
    <source>
        <dbReference type="ARBA" id="ARBA00023125"/>
    </source>
</evidence>
<dbReference type="SUPFAM" id="SSF46785">
    <property type="entry name" value="Winged helix' DNA-binding domain"/>
    <property type="match status" value="1"/>
</dbReference>
<dbReference type="GO" id="GO:0003700">
    <property type="term" value="F:DNA-binding transcription factor activity"/>
    <property type="evidence" value="ECO:0007669"/>
    <property type="project" value="InterPro"/>
</dbReference>
<dbReference type="AlphaFoldDB" id="A0A516KCC1"/>
<dbReference type="PANTHER" id="PTHR30126:SF64">
    <property type="entry name" value="HTH-TYPE TRANSCRIPTIONAL REGULATOR CITR"/>
    <property type="match status" value="1"/>
</dbReference>
<dbReference type="PANTHER" id="PTHR30126">
    <property type="entry name" value="HTH-TYPE TRANSCRIPTIONAL REGULATOR"/>
    <property type="match status" value="1"/>
</dbReference>
<keyword evidence="3" id="KW-0238">DNA-binding</keyword>
<dbReference type="CDD" id="cd05466">
    <property type="entry name" value="PBP2_LTTR_substrate"/>
    <property type="match status" value="1"/>
</dbReference>
<sequence>MELNWLKTFVVAAEEGNFRRTAEVLYVSQPTVTVHIRQLEKHVGVSLFERSNNRVVLSEEGRKFLSHARRVLGVYEESMQDMNTISQGYLTKLRIAISPLIADTILPYILKQYVTQHPKVEVTVNILESADIEGAVQLEEVDIGLSCMPAKQDELTTELLYEDEVILVTSHDGIDSESAPPIDVEELIESNYILTHNHPGYWDLLLRDLKAMFPAVKCMKVSQVHITKRFITEGIGISFLPRATVRRELLEGRLIDVYWPNKELPKANTYIITKYNHSSEREFMKFLTNYHFT</sequence>
<dbReference type="InterPro" id="IPR036388">
    <property type="entry name" value="WH-like_DNA-bd_sf"/>
</dbReference>
<evidence type="ECO:0000313" key="7">
    <source>
        <dbReference type="Proteomes" id="UP000315215"/>
    </source>
</evidence>
<dbReference type="PROSITE" id="PS50931">
    <property type="entry name" value="HTH_LYSR"/>
    <property type="match status" value="1"/>
</dbReference>
<keyword evidence="7" id="KW-1185">Reference proteome</keyword>
<dbReference type="Pfam" id="PF00126">
    <property type="entry name" value="HTH_1"/>
    <property type="match status" value="1"/>
</dbReference>
<dbReference type="RefSeq" id="WP_143891804.1">
    <property type="nucleotide sequence ID" value="NZ_CP041666.1"/>
</dbReference>
<dbReference type="EMBL" id="CP041666">
    <property type="protein sequence ID" value="QDP39054.1"/>
    <property type="molecule type" value="Genomic_DNA"/>
</dbReference>
<evidence type="ECO:0000259" key="5">
    <source>
        <dbReference type="PROSITE" id="PS50931"/>
    </source>
</evidence>
<keyword evidence="2" id="KW-0805">Transcription regulation</keyword>
<dbReference type="InterPro" id="IPR005119">
    <property type="entry name" value="LysR_subst-bd"/>
</dbReference>
<dbReference type="PRINTS" id="PR00039">
    <property type="entry name" value="HTHLYSR"/>
</dbReference>
<feature type="domain" description="HTH lysR-type" evidence="5">
    <location>
        <begin position="1"/>
        <end position="58"/>
    </location>
</feature>
<evidence type="ECO:0000256" key="1">
    <source>
        <dbReference type="ARBA" id="ARBA00009437"/>
    </source>
</evidence>
<protein>
    <submittedName>
        <fullName evidence="6">LysR family transcriptional regulator</fullName>
    </submittedName>
</protein>
<dbReference type="GO" id="GO:0000976">
    <property type="term" value="F:transcription cis-regulatory region binding"/>
    <property type="evidence" value="ECO:0007669"/>
    <property type="project" value="TreeGrafter"/>
</dbReference>
<dbReference type="Gene3D" id="1.10.10.10">
    <property type="entry name" value="Winged helix-like DNA-binding domain superfamily/Winged helix DNA-binding domain"/>
    <property type="match status" value="1"/>
</dbReference>
<keyword evidence="4" id="KW-0804">Transcription</keyword>
<dbReference type="InterPro" id="IPR000847">
    <property type="entry name" value="LysR_HTH_N"/>
</dbReference>
<evidence type="ECO:0000256" key="4">
    <source>
        <dbReference type="ARBA" id="ARBA00023163"/>
    </source>
</evidence>
<organism evidence="6 7">
    <name type="scientific">Radiobacillus deserti</name>
    <dbReference type="NCBI Taxonomy" id="2594883"/>
    <lineage>
        <taxon>Bacteria</taxon>
        <taxon>Bacillati</taxon>
        <taxon>Bacillota</taxon>
        <taxon>Bacilli</taxon>
        <taxon>Bacillales</taxon>
        <taxon>Bacillaceae</taxon>
        <taxon>Radiobacillus</taxon>
    </lineage>
</organism>
<dbReference type="SUPFAM" id="SSF53850">
    <property type="entry name" value="Periplasmic binding protein-like II"/>
    <property type="match status" value="1"/>
</dbReference>
<gene>
    <name evidence="6" type="ORF">FN924_01815</name>
</gene>
<dbReference type="Gene3D" id="3.40.190.290">
    <property type="match status" value="1"/>
</dbReference>
<dbReference type="KEGG" id="aqt:FN924_01815"/>